<dbReference type="AlphaFoldDB" id="A0A1I7JGT5"/>
<feature type="non-terminal residue" evidence="1">
    <location>
        <position position="1"/>
    </location>
</feature>
<sequence>STLGYITPVDYELHAVAKEPIAGSEIT</sequence>
<reference evidence="1 2" key="1">
    <citation type="submission" date="2016-10" db="EMBL/GenBank/DDBJ databases">
        <authorList>
            <person name="de Groot N.N."/>
        </authorList>
    </citation>
    <scope>NUCLEOTIDE SEQUENCE [LARGE SCALE GENOMIC DNA]</scope>
    <source>
        <strain evidence="1 2">Nm24</strain>
    </source>
</reference>
<organism evidence="1 2">
    <name type="scientific">Nitrosomonas eutropha</name>
    <dbReference type="NCBI Taxonomy" id="916"/>
    <lineage>
        <taxon>Bacteria</taxon>
        <taxon>Pseudomonadati</taxon>
        <taxon>Pseudomonadota</taxon>
        <taxon>Betaproteobacteria</taxon>
        <taxon>Nitrosomonadales</taxon>
        <taxon>Nitrosomonadaceae</taxon>
        <taxon>Nitrosomonas</taxon>
    </lineage>
</organism>
<dbReference type="EMBL" id="FPBL01000027">
    <property type="protein sequence ID" value="SFU84381.1"/>
    <property type="molecule type" value="Genomic_DNA"/>
</dbReference>
<protein>
    <submittedName>
        <fullName evidence="1">Uncharacterized protein</fullName>
    </submittedName>
</protein>
<evidence type="ECO:0000313" key="1">
    <source>
        <dbReference type="EMBL" id="SFU84381.1"/>
    </source>
</evidence>
<name>A0A1I7JGT5_9PROT</name>
<gene>
    <name evidence="1" type="ORF">SAMN05216339_1271</name>
</gene>
<proteinExistence type="predicted"/>
<dbReference type="Proteomes" id="UP000183926">
    <property type="component" value="Unassembled WGS sequence"/>
</dbReference>
<evidence type="ECO:0000313" key="2">
    <source>
        <dbReference type="Proteomes" id="UP000183926"/>
    </source>
</evidence>
<accession>A0A1I7JGT5</accession>